<dbReference type="InterPro" id="IPR050942">
    <property type="entry name" value="F-box_BR-signaling"/>
</dbReference>
<gene>
    <name evidence="3" type="primary">LOC107030607</name>
</gene>
<evidence type="ECO:0000313" key="2">
    <source>
        <dbReference type="Proteomes" id="UP000694930"/>
    </source>
</evidence>
<sequence length="266" mass="30695">MASNPIIRRRGALQSPDDFLIDDDLIEEPEFYRYIKRATLSANPSVTSDYVLVISYNTDVNHLAYWLPGDINWTLFDMDIRPRHGGVCNMTYYNGKFYLLTWGAEIFVVDVQSQDRRVESRLIYLNDNKDLFRHSIQYYLVGVNDVLLFVAKFGRYPSEDDSSIECEVYEVDEMKCRLKRIDNLGDSTIFLGLNGATSIDSTKFRGVIKRNHIYFTDDWDEHNFSLECGGGKDMGCYNLEDGNIESFYPELSLSCICPPTWVIPSL</sequence>
<reference evidence="3" key="2">
    <citation type="submission" date="2025-08" db="UniProtKB">
        <authorList>
            <consortium name="RefSeq"/>
        </authorList>
    </citation>
    <scope>IDENTIFICATION</scope>
</reference>
<protein>
    <submittedName>
        <fullName evidence="3">Uncharacterized protein LOC107030607</fullName>
    </submittedName>
</protein>
<organism evidence="2 3">
    <name type="scientific">Solanum pennellii</name>
    <name type="common">Tomato</name>
    <name type="synonym">Lycopersicon pennellii</name>
    <dbReference type="NCBI Taxonomy" id="28526"/>
    <lineage>
        <taxon>Eukaryota</taxon>
        <taxon>Viridiplantae</taxon>
        <taxon>Streptophyta</taxon>
        <taxon>Embryophyta</taxon>
        <taxon>Tracheophyta</taxon>
        <taxon>Spermatophyta</taxon>
        <taxon>Magnoliopsida</taxon>
        <taxon>eudicotyledons</taxon>
        <taxon>Gunneridae</taxon>
        <taxon>Pentapetalae</taxon>
        <taxon>asterids</taxon>
        <taxon>lamiids</taxon>
        <taxon>Solanales</taxon>
        <taxon>Solanaceae</taxon>
        <taxon>Solanoideae</taxon>
        <taxon>Solaneae</taxon>
        <taxon>Solanum</taxon>
        <taxon>Solanum subgen. Lycopersicon</taxon>
    </lineage>
</organism>
<dbReference type="Pfam" id="PF03478">
    <property type="entry name" value="Beta-prop_KIB1-4"/>
    <property type="match status" value="1"/>
</dbReference>
<dbReference type="PANTHER" id="PTHR44259">
    <property type="entry name" value="OS07G0183000 PROTEIN-RELATED"/>
    <property type="match status" value="1"/>
</dbReference>
<proteinExistence type="predicted"/>
<dbReference type="PANTHER" id="PTHR44259:SF52">
    <property type="entry name" value="UBIQUITIN-PROTEIN LIGASE"/>
    <property type="match status" value="1"/>
</dbReference>
<reference evidence="2" key="1">
    <citation type="journal article" date="2014" name="Nat. Genet.">
        <title>The genome of the stress-tolerant wild tomato species Solanum pennellii.</title>
        <authorList>
            <person name="Bolger A."/>
            <person name="Scossa F."/>
            <person name="Bolger M.E."/>
            <person name="Lanz C."/>
            <person name="Maumus F."/>
            <person name="Tohge T."/>
            <person name="Quesneville H."/>
            <person name="Alseekh S."/>
            <person name="Sorensen I."/>
            <person name="Lichtenstein G."/>
            <person name="Fich E.A."/>
            <person name="Conte M."/>
            <person name="Keller H."/>
            <person name="Schneeberger K."/>
            <person name="Schwacke R."/>
            <person name="Ofner I."/>
            <person name="Vrebalov J."/>
            <person name="Xu Y."/>
            <person name="Osorio S."/>
            <person name="Aflitos S.A."/>
            <person name="Schijlen E."/>
            <person name="Jimenez-Gomez J.M."/>
            <person name="Ryngajllo M."/>
            <person name="Kimura S."/>
            <person name="Kumar R."/>
            <person name="Koenig D."/>
            <person name="Headland L.R."/>
            <person name="Maloof J.N."/>
            <person name="Sinha N."/>
            <person name="van Ham R.C."/>
            <person name="Lankhorst R.K."/>
            <person name="Mao L."/>
            <person name="Vogel A."/>
            <person name="Arsova B."/>
            <person name="Panstruga R."/>
            <person name="Fei Z."/>
            <person name="Rose J.K."/>
            <person name="Zamir D."/>
            <person name="Carrari F."/>
            <person name="Giovannoni J.J."/>
            <person name="Weigel D."/>
            <person name="Usadel B."/>
            <person name="Fernie A.R."/>
        </authorList>
    </citation>
    <scope>NUCLEOTIDE SEQUENCE [LARGE SCALE GENOMIC DNA]</scope>
    <source>
        <strain evidence="2">cv. LA0716</strain>
    </source>
</reference>
<evidence type="ECO:0000259" key="1">
    <source>
        <dbReference type="Pfam" id="PF03478"/>
    </source>
</evidence>
<feature type="domain" description="KIB1-4 beta-propeller" evidence="1">
    <location>
        <begin position="32"/>
        <end position="238"/>
    </location>
</feature>
<accession>A0ABM1VHV7</accession>
<dbReference type="InterPro" id="IPR005174">
    <property type="entry name" value="KIB1-4_b-propeller"/>
</dbReference>
<keyword evidence="2" id="KW-1185">Reference proteome</keyword>
<dbReference type="RefSeq" id="XP_027775325.1">
    <property type="nucleotide sequence ID" value="XM_027919524.1"/>
</dbReference>
<name>A0ABM1VHV7_SOLPN</name>
<dbReference type="Proteomes" id="UP000694930">
    <property type="component" value="Chromosome 9"/>
</dbReference>
<dbReference type="GeneID" id="107030607"/>
<evidence type="ECO:0000313" key="3">
    <source>
        <dbReference type="RefSeq" id="XP_027775325.1"/>
    </source>
</evidence>